<dbReference type="AlphaFoldDB" id="A0A167W957"/>
<name>A0A167W957_9AGAM</name>
<reference evidence="1 2" key="1">
    <citation type="journal article" date="2016" name="Mol. Biol. Evol.">
        <title>Comparative Genomics of Early-Diverging Mushroom-Forming Fungi Provides Insights into the Origins of Lignocellulose Decay Capabilities.</title>
        <authorList>
            <person name="Nagy L.G."/>
            <person name="Riley R."/>
            <person name="Tritt A."/>
            <person name="Adam C."/>
            <person name="Daum C."/>
            <person name="Floudas D."/>
            <person name="Sun H."/>
            <person name="Yadav J.S."/>
            <person name="Pangilinan J."/>
            <person name="Larsson K.H."/>
            <person name="Matsuura K."/>
            <person name="Barry K."/>
            <person name="Labutti K."/>
            <person name="Kuo R."/>
            <person name="Ohm R.A."/>
            <person name="Bhattacharya S.S."/>
            <person name="Shirouzu T."/>
            <person name="Yoshinaga Y."/>
            <person name="Martin F.M."/>
            <person name="Grigoriev I.V."/>
            <person name="Hibbett D.S."/>
        </authorList>
    </citation>
    <scope>NUCLEOTIDE SEQUENCE [LARGE SCALE GENOMIC DNA]</scope>
    <source>
        <strain evidence="1 2">CBS 109695</strain>
    </source>
</reference>
<evidence type="ECO:0000313" key="1">
    <source>
        <dbReference type="EMBL" id="KZP05832.1"/>
    </source>
</evidence>
<sequence length="115" mass="12579">MLRLPPPPASLAHSMTECYPRTRLTSRCDQHIDSREKLVVGAGHACSSAVFFNATTQCTPTYSLGSIAMGFGANMANSSKIVIRLNSDVSVTLSWLRLKLSLQYGNPPPNHHPQR</sequence>
<dbReference type="Proteomes" id="UP000076532">
    <property type="component" value="Unassembled WGS sequence"/>
</dbReference>
<gene>
    <name evidence="1" type="ORF">FIBSPDRAFT_339222</name>
</gene>
<protein>
    <submittedName>
        <fullName evidence="1">Uncharacterized protein</fullName>
    </submittedName>
</protein>
<evidence type="ECO:0000313" key="2">
    <source>
        <dbReference type="Proteomes" id="UP000076532"/>
    </source>
</evidence>
<keyword evidence="2" id="KW-1185">Reference proteome</keyword>
<proteinExistence type="predicted"/>
<dbReference type="EMBL" id="KV417816">
    <property type="protein sequence ID" value="KZP05832.1"/>
    <property type="molecule type" value="Genomic_DNA"/>
</dbReference>
<accession>A0A167W957</accession>
<organism evidence="1 2">
    <name type="scientific">Athelia psychrophila</name>
    <dbReference type="NCBI Taxonomy" id="1759441"/>
    <lineage>
        <taxon>Eukaryota</taxon>
        <taxon>Fungi</taxon>
        <taxon>Dikarya</taxon>
        <taxon>Basidiomycota</taxon>
        <taxon>Agaricomycotina</taxon>
        <taxon>Agaricomycetes</taxon>
        <taxon>Agaricomycetidae</taxon>
        <taxon>Atheliales</taxon>
        <taxon>Atheliaceae</taxon>
        <taxon>Athelia</taxon>
    </lineage>
</organism>